<feature type="compositionally biased region" description="Low complexity" evidence="2">
    <location>
        <begin position="7"/>
        <end position="22"/>
    </location>
</feature>
<protein>
    <submittedName>
        <fullName evidence="3">Antirestriction protein</fullName>
    </submittedName>
</protein>
<dbReference type="AlphaFoldDB" id="A0A8I2B650"/>
<dbReference type="RefSeq" id="WP_207542478.1">
    <property type="nucleotide sequence ID" value="NZ_JAFNAA010000017.1"/>
</dbReference>
<reference evidence="3" key="1">
    <citation type="submission" date="2021-03" db="EMBL/GenBank/DDBJ databases">
        <title>Plesiomonas shigelloides zfcc0051, isolated from zebrafish feces.</title>
        <authorList>
            <person name="Vanderhoek Z."/>
            <person name="Gaulke C."/>
        </authorList>
    </citation>
    <scope>NUCLEOTIDE SEQUENCE</scope>
    <source>
        <strain evidence="3">Zfcc0051</strain>
    </source>
</reference>
<gene>
    <name evidence="3" type="ORF">J2R62_13900</name>
</gene>
<organism evidence="3 4">
    <name type="scientific">Plesiomonas shigelloides</name>
    <name type="common">Aeromonas shigelloides</name>
    <dbReference type="NCBI Taxonomy" id="703"/>
    <lineage>
        <taxon>Bacteria</taxon>
        <taxon>Pseudomonadati</taxon>
        <taxon>Pseudomonadota</taxon>
        <taxon>Gammaproteobacteria</taxon>
        <taxon>Enterobacterales</taxon>
        <taxon>Enterobacteriaceae</taxon>
        <taxon>Plesiomonas</taxon>
    </lineage>
</organism>
<dbReference type="EMBL" id="JAFNAA010000017">
    <property type="protein sequence ID" value="MBO1109288.1"/>
    <property type="molecule type" value="Genomic_DNA"/>
</dbReference>
<evidence type="ECO:0000313" key="3">
    <source>
        <dbReference type="EMBL" id="MBO1109288.1"/>
    </source>
</evidence>
<dbReference type="Gene3D" id="3.30.70.3580">
    <property type="entry name" value="Antirestriction protein"/>
    <property type="match status" value="1"/>
</dbReference>
<dbReference type="Proteomes" id="UP000664658">
    <property type="component" value="Unassembled WGS sequence"/>
</dbReference>
<evidence type="ECO:0000313" key="4">
    <source>
        <dbReference type="Proteomes" id="UP000664658"/>
    </source>
</evidence>
<sequence>MRNLQRNTTNSLKNTSKSTVNSHITTQSSIQRFEVPEPKRLDFWPQYFGSIPQWLLLEPQAFAWLDRLCDDYNGGFWDFYTLSNGGAFMAPDSDEDSEEIWSLFNPMNGNEAEVSAEAAGIIVCLLTYSHHACRTENSAMIDHYYRLREYALAHSESGQILSIID</sequence>
<accession>A0A8I2B650</accession>
<comment type="similarity">
    <text evidence="1">Belongs to the antirestriction protein family.</text>
</comment>
<dbReference type="InterPro" id="IPR004914">
    <property type="entry name" value="Antirestrict"/>
</dbReference>
<evidence type="ECO:0000256" key="1">
    <source>
        <dbReference type="ARBA" id="ARBA00008618"/>
    </source>
</evidence>
<proteinExistence type="inferred from homology"/>
<dbReference type="InterPro" id="IPR042297">
    <property type="entry name" value="Antirestriction_sf"/>
</dbReference>
<feature type="region of interest" description="Disordered" evidence="2">
    <location>
        <begin position="1"/>
        <end position="23"/>
    </location>
</feature>
<comment type="caution">
    <text evidence="3">The sequence shown here is derived from an EMBL/GenBank/DDBJ whole genome shotgun (WGS) entry which is preliminary data.</text>
</comment>
<name>A0A8I2B650_PLESH</name>
<evidence type="ECO:0000256" key="2">
    <source>
        <dbReference type="SAM" id="MobiDB-lite"/>
    </source>
</evidence>
<dbReference type="Pfam" id="PF03230">
    <property type="entry name" value="Antirestrict"/>
    <property type="match status" value="1"/>
</dbReference>